<reference evidence="1 2" key="1">
    <citation type="submission" date="2019-07" db="EMBL/GenBank/DDBJ databases">
        <title>Whole genome shotgun sequence of Thiobacillus plumbophilus NBRC 107929.</title>
        <authorList>
            <person name="Hosoyama A."/>
            <person name="Uohara A."/>
            <person name="Ohji S."/>
            <person name="Ichikawa N."/>
        </authorList>
    </citation>
    <scope>NUCLEOTIDE SEQUENCE [LARGE SCALE GENOMIC DNA]</scope>
    <source>
        <strain evidence="1 2">NBRC 107929</strain>
    </source>
</reference>
<evidence type="ECO:0000313" key="1">
    <source>
        <dbReference type="EMBL" id="GEP29852.1"/>
    </source>
</evidence>
<sequence length="78" mass="8977">MNTYRLIIHNRDRLLGHFESSTPSSREAIKEIADCLKRNGYQLELLVAYDERRLVESTSDGVRLLSSEPLFKPAPLDM</sequence>
<gene>
    <name evidence="1" type="ORF">TPL01_09900</name>
</gene>
<evidence type="ECO:0000313" key="2">
    <source>
        <dbReference type="Proteomes" id="UP000321337"/>
    </source>
</evidence>
<dbReference type="EMBL" id="BKAD01000009">
    <property type="protein sequence ID" value="GEP29852.1"/>
    <property type="molecule type" value="Genomic_DNA"/>
</dbReference>
<dbReference type="RefSeq" id="WP_147071391.1">
    <property type="nucleotide sequence ID" value="NZ_AP021884.1"/>
</dbReference>
<accession>A0A512L5X7</accession>
<proteinExistence type="predicted"/>
<comment type="caution">
    <text evidence="1">The sequence shown here is derived from an EMBL/GenBank/DDBJ whole genome shotgun (WGS) entry which is preliminary data.</text>
</comment>
<organism evidence="1 2">
    <name type="scientific">Sulfuriferula plumbiphila</name>
    <dbReference type="NCBI Taxonomy" id="171865"/>
    <lineage>
        <taxon>Bacteria</taxon>
        <taxon>Pseudomonadati</taxon>
        <taxon>Pseudomonadota</taxon>
        <taxon>Betaproteobacteria</taxon>
        <taxon>Nitrosomonadales</taxon>
        <taxon>Sulfuricellaceae</taxon>
        <taxon>Sulfuriferula</taxon>
    </lineage>
</organism>
<evidence type="ECO:0008006" key="3">
    <source>
        <dbReference type="Google" id="ProtNLM"/>
    </source>
</evidence>
<dbReference type="OrthoDB" id="6579773at2"/>
<dbReference type="Proteomes" id="UP000321337">
    <property type="component" value="Unassembled WGS sequence"/>
</dbReference>
<keyword evidence="2" id="KW-1185">Reference proteome</keyword>
<protein>
    <recommendedName>
        <fullName evidence="3">Cytoplasmic protein</fullName>
    </recommendedName>
</protein>
<dbReference type="AlphaFoldDB" id="A0A512L5X7"/>
<name>A0A512L5X7_9PROT</name>